<dbReference type="Proteomes" id="UP000179242">
    <property type="component" value="Unassembled WGS sequence"/>
</dbReference>
<evidence type="ECO:0000313" key="3">
    <source>
        <dbReference type="Proteomes" id="UP000179242"/>
    </source>
</evidence>
<dbReference type="Pfam" id="PF07963">
    <property type="entry name" value="N_methyl"/>
    <property type="match status" value="1"/>
</dbReference>
<gene>
    <name evidence="2" type="ORF">A2438_04810</name>
</gene>
<protein>
    <recommendedName>
        <fullName evidence="4">Prepilin-type N-terminal cleavage/methylation domain-containing protein</fullName>
    </recommendedName>
</protein>
<dbReference type="InterPro" id="IPR012902">
    <property type="entry name" value="N_methyl_site"/>
</dbReference>
<comment type="caution">
    <text evidence="2">The sequence shown here is derived from an EMBL/GenBank/DDBJ whole genome shotgun (WGS) entry which is preliminary data.</text>
</comment>
<dbReference type="AlphaFoldDB" id="A0A1F4U4B8"/>
<reference evidence="2 3" key="1">
    <citation type="journal article" date="2016" name="Nat. Commun.">
        <title>Thousands of microbial genomes shed light on interconnected biogeochemical processes in an aquifer system.</title>
        <authorList>
            <person name="Anantharaman K."/>
            <person name="Brown C.T."/>
            <person name="Hug L.A."/>
            <person name="Sharon I."/>
            <person name="Castelle C.J."/>
            <person name="Probst A.J."/>
            <person name="Thomas B.C."/>
            <person name="Singh A."/>
            <person name="Wilkins M.J."/>
            <person name="Karaoz U."/>
            <person name="Brodie E.L."/>
            <person name="Williams K.H."/>
            <person name="Hubbard S.S."/>
            <person name="Banfield J.F."/>
        </authorList>
    </citation>
    <scope>NUCLEOTIDE SEQUENCE [LARGE SCALE GENOMIC DNA]</scope>
</reference>
<keyword evidence="1" id="KW-1133">Transmembrane helix</keyword>
<evidence type="ECO:0000313" key="2">
    <source>
        <dbReference type="EMBL" id="OGC39825.1"/>
    </source>
</evidence>
<proteinExistence type="predicted"/>
<dbReference type="EMBL" id="MEUJ01000005">
    <property type="protein sequence ID" value="OGC39825.1"/>
    <property type="molecule type" value="Genomic_DNA"/>
</dbReference>
<name>A0A1F4U4B8_UNCSA</name>
<dbReference type="PROSITE" id="PS00409">
    <property type="entry name" value="PROKAR_NTER_METHYL"/>
    <property type="match status" value="1"/>
</dbReference>
<organism evidence="2 3">
    <name type="scientific">candidate division WOR-1 bacterium RIFOXYC2_FULL_46_14</name>
    <dbReference type="NCBI Taxonomy" id="1802587"/>
    <lineage>
        <taxon>Bacteria</taxon>
        <taxon>Bacillati</taxon>
        <taxon>Saganbacteria</taxon>
    </lineage>
</organism>
<sequence length="130" mass="14496">MKKGFTLIELLISIAIAALLSLSVGYLLSSHTRLFAKVSRQTEHGKICSRVLDRITEDIWNAQSVSGNASVLTLVFPKETVVYEYKNGKVKRNNAYLTDSEDVAGLSFTYKGKLVGIKIDDYETKAFCRN</sequence>
<keyword evidence="1" id="KW-0812">Transmembrane</keyword>
<evidence type="ECO:0000256" key="1">
    <source>
        <dbReference type="SAM" id="Phobius"/>
    </source>
</evidence>
<accession>A0A1F4U4B8</accession>
<keyword evidence="1" id="KW-0472">Membrane</keyword>
<dbReference type="NCBIfam" id="TIGR02532">
    <property type="entry name" value="IV_pilin_GFxxxE"/>
    <property type="match status" value="1"/>
</dbReference>
<evidence type="ECO:0008006" key="4">
    <source>
        <dbReference type="Google" id="ProtNLM"/>
    </source>
</evidence>
<feature type="transmembrane region" description="Helical" evidence="1">
    <location>
        <begin position="6"/>
        <end position="28"/>
    </location>
</feature>